<feature type="domain" description="EAL" evidence="2">
    <location>
        <begin position="454"/>
        <end position="709"/>
    </location>
</feature>
<dbReference type="OrthoDB" id="9804951at2"/>
<dbReference type="GO" id="GO:0016020">
    <property type="term" value="C:membrane"/>
    <property type="evidence" value="ECO:0007669"/>
    <property type="project" value="InterPro"/>
</dbReference>
<evidence type="ECO:0000256" key="1">
    <source>
        <dbReference type="SAM" id="Phobius"/>
    </source>
</evidence>
<evidence type="ECO:0000259" key="2">
    <source>
        <dbReference type="PROSITE" id="PS50883"/>
    </source>
</evidence>
<dbReference type="InterPro" id="IPR035919">
    <property type="entry name" value="EAL_sf"/>
</dbReference>
<dbReference type="PROSITE" id="PS50885">
    <property type="entry name" value="HAMP"/>
    <property type="match status" value="1"/>
</dbReference>
<dbReference type="RefSeq" id="WP_143878873.1">
    <property type="nucleotide sequence ID" value="NZ_BAABLZ010000001.1"/>
</dbReference>
<dbReference type="InterPro" id="IPR000160">
    <property type="entry name" value="GGDEF_dom"/>
</dbReference>
<dbReference type="Gene3D" id="6.10.340.10">
    <property type="match status" value="1"/>
</dbReference>
<feature type="domain" description="GGDEF" evidence="4">
    <location>
        <begin position="306"/>
        <end position="445"/>
    </location>
</feature>
<evidence type="ECO:0000259" key="3">
    <source>
        <dbReference type="PROSITE" id="PS50885"/>
    </source>
</evidence>
<feature type="domain" description="HAMP" evidence="3">
    <location>
        <begin position="217"/>
        <end position="270"/>
    </location>
</feature>
<dbReference type="PROSITE" id="PS50887">
    <property type="entry name" value="GGDEF"/>
    <property type="match status" value="1"/>
</dbReference>
<dbReference type="AlphaFoldDB" id="A0A516V495"/>
<feature type="transmembrane region" description="Helical" evidence="1">
    <location>
        <begin position="194"/>
        <end position="215"/>
    </location>
</feature>
<dbReference type="Gene3D" id="3.20.20.450">
    <property type="entry name" value="EAL domain"/>
    <property type="match status" value="1"/>
</dbReference>
<dbReference type="PANTHER" id="PTHR44757">
    <property type="entry name" value="DIGUANYLATE CYCLASE DGCP"/>
    <property type="match status" value="1"/>
</dbReference>
<dbReference type="InterPro" id="IPR003660">
    <property type="entry name" value="HAMP_dom"/>
</dbReference>
<sequence length="713" mass="77264">MKPLFGLQAKFLALVAISLALVAAALGVLLLRQNATQGEILAQSGNEIHQMVSGSLRSRGESTVSQAADSLVNPVYYFDLDAIGRTARALLQQPNVRYVIVYDGDGNVLHDGSVDIPTFGQPMRDPLAYEARAADGVHVQQTDDVLEVSAPLRLGQERIGGLRVGYSLAGLRAAEASSSKRLGERLSEINSRHVAFMGGILGLLLLLAAIVGLMVQRLLIAPVRSLALAAQDIERGNYDTSIADSGRNDEIGELMRSFRRMGTAIARHDRDTRRMAYTDPLTGLANRLAFREMLDAGLTTMRGSGRQLALLFADIDDFKRVNDTLGHDAGDEALVAFAERIRVVVREQSGEAAQVARLGGDEFVVMVQFESGDAREAAARLGARVVAEIGRPIAMQGRDVFLGTSIGITVFPDDAADSTTLMKNADIAMYQAKVAGKNCYRFYNRTMEQAVARRMRLEQDLHGAWGRGELGLVYQPVYDLADRRLVGAEALLRWRHPEHGDVAPTVFVDVAEQRGLIEEIGGEVLRQAIQDAAQWLPLSPGAPPFVSVNVSPWQLRNSTLTELVAGALKTSTLPPEFLHLELTETAVIGDEPRARGVLASLRELGVRVWLDDFGTGFSGLSHLRRMAVDGVKIDRSFIADVLDDPDDLALATAIIAMAHSLGMTVVAEGVEQEGQYALLRERGCDLAQGFWLGHPVAAAEFAALLRRQGNIGP</sequence>
<dbReference type="NCBIfam" id="TIGR00254">
    <property type="entry name" value="GGDEF"/>
    <property type="match status" value="1"/>
</dbReference>
<dbReference type="Pfam" id="PF00672">
    <property type="entry name" value="HAMP"/>
    <property type="match status" value="1"/>
</dbReference>
<dbReference type="PANTHER" id="PTHR44757:SF2">
    <property type="entry name" value="BIOFILM ARCHITECTURE MAINTENANCE PROTEIN MBAA"/>
    <property type="match status" value="1"/>
</dbReference>
<keyword evidence="1" id="KW-0812">Transmembrane</keyword>
<dbReference type="EMBL" id="CP041742">
    <property type="protein sequence ID" value="QDQ73360.1"/>
    <property type="molecule type" value="Genomic_DNA"/>
</dbReference>
<reference evidence="5 6" key="1">
    <citation type="submission" date="2019-07" db="EMBL/GenBank/DDBJ databases">
        <title>Lysobacter weifangensis sp. nov., isolated from bensulfuron-methyl contaminated farmland soil.</title>
        <authorList>
            <person name="Zhao H."/>
        </authorList>
    </citation>
    <scope>NUCLEOTIDE SEQUENCE [LARGE SCALE GENOMIC DNA]</scope>
    <source>
        <strain evidence="5 6">CC-Bw-6</strain>
    </source>
</reference>
<dbReference type="CDD" id="cd01948">
    <property type="entry name" value="EAL"/>
    <property type="match status" value="1"/>
</dbReference>
<dbReference type="InterPro" id="IPR043128">
    <property type="entry name" value="Rev_trsase/Diguanyl_cyclase"/>
</dbReference>
<dbReference type="SMART" id="SM00267">
    <property type="entry name" value="GGDEF"/>
    <property type="match status" value="1"/>
</dbReference>
<dbReference type="Pfam" id="PF00563">
    <property type="entry name" value="EAL"/>
    <property type="match status" value="1"/>
</dbReference>
<evidence type="ECO:0000313" key="6">
    <source>
        <dbReference type="Proteomes" id="UP000315891"/>
    </source>
</evidence>
<dbReference type="SMART" id="SM00052">
    <property type="entry name" value="EAL"/>
    <property type="match status" value="1"/>
</dbReference>
<dbReference type="CDD" id="cd06225">
    <property type="entry name" value="HAMP"/>
    <property type="match status" value="1"/>
</dbReference>
<evidence type="ECO:0000259" key="4">
    <source>
        <dbReference type="PROSITE" id="PS50887"/>
    </source>
</evidence>
<keyword evidence="1" id="KW-0472">Membrane</keyword>
<dbReference type="Gene3D" id="3.30.70.270">
    <property type="match status" value="1"/>
</dbReference>
<gene>
    <name evidence="5" type="ORF">FNZ56_05480</name>
</gene>
<protein>
    <submittedName>
        <fullName evidence="5">EAL domain-containing protein</fullName>
    </submittedName>
</protein>
<proteinExistence type="predicted"/>
<dbReference type="SUPFAM" id="SSF158472">
    <property type="entry name" value="HAMP domain-like"/>
    <property type="match status" value="1"/>
</dbReference>
<dbReference type="SUPFAM" id="SSF141868">
    <property type="entry name" value="EAL domain-like"/>
    <property type="match status" value="1"/>
</dbReference>
<feature type="transmembrane region" description="Helical" evidence="1">
    <location>
        <begin position="12"/>
        <end position="31"/>
    </location>
</feature>
<organism evidence="5 6">
    <name type="scientific">Pseudoluteimonas lycopersici</name>
    <dbReference type="NCBI Taxonomy" id="1324796"/>
    <lineage>
        <taxon>Bacteria</taxon>
        <taxon>Pseudomonadati</taxon>
        <taxon>Pseudomonadota</taxon>
        <taxon>Gammaproteobacteria</taxon>
        <taxon>Lysobacterales</taxon>
        <taxon>Lysobacteraceae</taxon>
        <taxon>Pseudoluteimonas</taxon>
    </lineage>
</organism>
<dbReference type="SUPFAM" id="SSF55073">
    <property type="entry name" value="Nucleotide cyclase"/>
    <property type="match status" value="1"/>
</dbReference>
<dbReference type="Proteomes" id="UP000315891">
    <property type="component" value="Chromosome"/>
</dbReference>
<dbReference type="InterPro" id="IPR001633">
    <property type="entry name" value="EAL_dom"/>
</dbReference>
<evidence type="ECO:0000313" key="5">
    <source>
        <dbReference type="EMBL" id="QDQ73360.1"/>
    </source>
</evidence>
<dbReference type="InterPro" id="IPR029787">
    <property type="entry name" value="Nucleotide_cyclase"/>
</dbReference>
<name>A0A516V495_9GAMM</name>
<accession>A0A516V495</accession>
<dbReference type="SMART" id="SM00304">
    <property type="entry name" value="HAMP"/>
    <property type="match status" value="1"/>
</dbReference>
<dbReference type="InterPro" id="IPR052155">
    <property type="entry name" value="Biofilm_reg_signaling"/>
</dbReference>
<dbReference type="Pfam" id="PF00990">
    <property type="entry name" value="GGDEF"/>
    <property type="match status" value="1"/>
</dbReference>
<dbReference type="GO" id="GO:0007165">
    <property type="term" value="P:signal transduction"/>
    <property type="evidence" value="ECO:0007669"/>
    <property type="project" value="InterPro"/>
</dbReference>
<dbReference type="CDD" id="cd01949">
    <property type="entry name" value="GGDEF"/>
    <property type="match status" value="1"/>
</dbReference>
<keyword evidence="1" id="KW-1133">Transmembrane helix</keyword>
<keyword evidence="6" id="KW-1185">Reference proteome</keyword>
<dbReference type="PROSITE" id="PS50883">
    <property type="entry name" value="EAL"/>
    <property type="match status" value="1"/>
</dbReference>